<dbReference type="WBParaSite" id="SSLN_0001995501-mRNA-1">
    <property type="protein sequence ID" value="SSLN_0001995501-mRNA-1"/>
    <property type="gene ID" value="SSLN_0001995501"/>
</dbReference>
<dbReference type="EMBL" id="UYSU01046715">
    <property type="protein sequence ID" value="VDM05615.1"/>
    <property type="molecule type" value="Genomic_DNA"/>
</dbReference>
<evidence type="ECO:0000313" key="11">
    <source>
        <dbReference type="EMBL" id="VDM05615.1"/>
    </source>
</evidence>
<evidence type="ECO:0000313" key="13">
    <source>
        <dbReference type="WBParaSite" id="SSLN_0001995501-mRNA-1"/>
    </source>
</evidence>
<evidence type="ECO:0000256" key="9">
    <source>
        <dbReference type="SAM" id="MobiDB-lite"/>
    </source>
</evidence>
<feature type="region of interest" description="Disordered" evidence="9">
    <location>
        <begin position="1"/>
        <end position="80"/>
    </location>
</feature>
<evidence type="ECO:0000256" key="8">
    <source>
        <dbReference type="ARBA" id="ARBA00022918"/>
    </source>
</evidence>
<organism evidence="13">
    <name type="scientific">Schistocephalus solidus</name>
    <name type="common">Tapeworm</name>
    <dbReference type="NCBI Taxonomy" id="70667"/>
    <lineage>
        <taxon>Eukaryota</taxon>
        <taxon>Metazoa</taxon>
        <taxon>Spiralia</taxon>
        <taxon>Lophotrochozoa</taxon>
        <taxon>Platyhelminthes</taxon>
        <taxon>Cestoda</taxon>
        <taxon>Eucestoda</taxon>
        <taxon>Diphyllobothriidea</taxon>
        <taxon>Diphyllobothriidae</taxon>
        <taxon>Schistocephalus</taxon>
    </lineage>
</organism>
<keyword evidence="7" id="KW-0378">Hydrolase</keyword>
<evidence type="ECO:0000259" key="10">
    <source>
        <dbReference type="Pfam" id="PF17917"/>
    </source>
</evidence>
<keyword evidence="3" id="KW-0548">Nucleotidyltransferase</keyword>
<dbReference type="GO" id="GO:0006508">
    <property type="term" value="P:proteolysis"/>
    <property type="evidence" value="ECO:0007669"/>
    <property type="project" value="UniProtKB-KW"/>
</dbReference>
<dbReference type="PANTHER" id="PTHR33064:SF37">
    <property type="entry name" value="RIBONUCLEASE H"/>
    <property type="match status" value="1"/>
</dbReference>
<keyword evidence="12" id="KW-1185">Reference proteome</keyword>
<evidence type="ECO:0000256" key="2">
    <source>
        <dbReference type="ARBA" id="ARBA00022679"/>
    </source>
</evidence>
<gene>
    <name evidence="11" type="ORF">SSLN_LOCUS19229</name>
</gene>
<dbReference type="GO" id="GO:0003964">
    <property type="term" value="F:RNA-directed DNA polymerase activity"/>
    <property type="evidence" value="ECO:0007669"/>
    <property type="project" value="UniProtKB-KW"/>
</dbReference>
<dbReference type="SUPFAM" id="SSF56672">
    <property type="entry name" value="DNA/RNA polymerases"/>
    <property type="match status" value="1"/>
</dbReference>
<keyword evidence="8" id="KW-0695">RNA-directed DNA polymerase</keyword>
<keyword evidence="1" id="KW-0645">Protease</keyword>
<evidence type="ECO:0000256" key="6">
    <source>
        <dbReference type="ARBA" id="ARBA00022759"/>
    </source>
</evidence>
<dbReference type="PANTHER" id="PTHR33064">
    <property type="entry name" value="POL PROTEIN"/>
    <property type="match status" value="1"/>
</dbReference>
<dbReference type="InterPro" id="IPR043502">
    <property type="entry name" value="DNA/RNA_pol_sf"/>
</dbReference>
<accession>A0A183TRY1</accession>
<evidence type="ECO:0000256" key="5">
    <source>
        <dbReference type="ARBA" id="ARBA00022750"/>
    </source>
</evidence>
<keyword evidence="2" id="KW-0808">Transferase</keyword>
<dbReference type="CDD" id="cd09274">
    <property type="entry name" value="RNase_HI_RT_Ty3"/>
    <property type="match status" value="1"/>
</dbReference>
<dbReference type="AlphaFoldDB" id="A0A183TRY1"/>
<dbReference type="InterPro" id="IPR041373">
    <property type="entry name" value="RT_RNaseH"/>
</dbReference>
<evidence type="ECO:0000256" key="3">
    <source>
        <dbReference type="ARBA" id="ARBA00022695"/>
    </source>
</evidence>
<feature type="compositionally biased region" description="Polar residues" evidence="9">
    <location>
        <begin position="38"/>
        <end position="59"/>
    </location>
</feature>
<protein>
    <submittedName>
        <fullName evidence="13">RT_RNaseH domain-containing protein</fullName>
    </submittedName>
</protein>
<dbReference type="GO" id="GO:0004519">
    <property type="term" value="F:endonuclease activity"/>
    <property type="evidence" value="ECO:0007669"/>
    <property type="project" value="UniProtKB-KW"/>
</dbReference>
<evidence type="ECO:0000313" key="12">
    <source>
        <dbReference type="Proteomes" id="UP000275846"/>
    </source>
</evidence>
<dbReference type="GO" id="GO:0004190">
    <property type="term" value="F:aspartic-type endopeptidase activity"/>
    <property type="evidence" value="ECO:0007669"/>
    <property type="project" value="UniProtKB-KW"/>
</dbReference>
<sequence length="184" mass="20710">MQGTSVDDFAMGQRQSRDIGTQTAKRQWGPPQPDTPWHGSSQSPRRGNCRQQSGRQTHPPSFPGVHAIPSGEDEGPDTDASYTAIGAILSQQQPDGTEGVIPYLSRSLTKAERRYCVYRRDMLALTLFVEECWPYLQCQPLIVRRDQSCLTWLHNFTNAAGQFARWKEGLVGYNSECFCHPGRH</sequence>
<evidence type="ECO:0000256" key="1">
    <source>
        <dbReference type="ARBA" id="ARBA00022670"/>
    </source>
</evidence>
<reference evidence="13" key="1">
    <citation type="submission" date="2016-06" db="UniProtKB">
        <authorList>
            <consortium name="WormBaseParasite"/>
        </authorList>
    </citation>
    <scope>IDENTIFICATION</scope>
</reference>
<evidence type="ECO:0000256" key="4">
    <source>
        <dbReference type="ARBA" id="ARBA00022722"/>
    </source>
</evidence>
<dbReference type="Pfam" id="PF17917">
    <property type="entry name" value="RT_RNaseH"/>
    <property type="match status" value="1"/>
</dbReference>
<proteinExistence type="predicted"/>
<dbReference type="FunFam" id="3.10.20.370:FF:000001">
    <property type="entry name" value="Retrovirus-related Pol polyprotein from transposon 17.6-like protein"/>
    <property type="match status" value="1"/>
</dbReference>
<dbReference type="STRING" id="70667.A0A183TRY1"/>
<dbReference type="Proteomes" id="UP000275846">
    <property type="component" value="Unassembled WGS sequence"/>
</dbReference>
<dbReference type="InterPro" id="IPR051320">
    <property type="entry name" value="Viral_Replic_Matur_Polypro"/>
</dbReference>
<keyword evidence="6" id="KW-0255">Endonuclease</keyword>
<keyword evidence="5" id="KW-0064">Aspartyl protease</keyword>
<reference evidence="11 12" key="2">
    <citation type="submission" date="2018-11" db="EMBL/GenBank/DDBJ databases">
        <authorList>
            <consortium name="Pathogen Informatics"/>
        </authorList>
    </citation>
    <scope>NUCLEOTIDE SEQUENCE [LARGE SCALE GENOMIC DNA]</scope>
    <source>
        <strain evidence="11 12">NST_G2</strain>
    </source>
</reference>
<dbReference type="OrthoDB" id="116078at2759"/>
<feature type="domain" description="Reverse transcriptase RNase H-like" evidence="10">
    <location>
        <begin position="78"/>
        <end position="173"/>
    </location>
</feature>
<name>A0A183TRY1_SCHSO</name>
<keyword evidence="4" id="KW-0540">Nuclease</keyword>
<evidence type="ECO:0000256" key="7">
    <source>
        <dbReference type="ARBA" id="ARBA00022801"/>
    </source>
</evidence>